<keyword evidence="3" id="KW-1185">Reference proteome</keyword>
<dbReference type="AlphaFoldDB" id="A0A7R9MWX1"/>
<proteinExistence type="predicted"/>
<evidence type="ECO:0000313" key="3">
    <source>
        <dbReference type="Proteomes" id="UP000728032"/>
    </source>
</evidence>
<reference evidence="2" key="1">
    <citation type="submission" date="2020-11" db="EMBL/GenBank/DDBJ databases">
        <authorList>
            <person name="Tran Van P."/>
        </authorList>
    </citation>
    <scope>NUCLEOTIDE SEQUENCE</scope>
</reference>
<accession>A0A7R9MWX1</accession>
<dbReference type="InterPro" id="IPR053921">
    <property type="entry name" value="MKRN2OS-like_C"/>
</dbReference>
<evidence type="ECO:0000313" key="2">
    <source>
        <dbReference type="EMBL" id="CAD7668752.1"/>
    </source>
</evidence>
<dbReference type="OrthoDB" id="10065749at2759"/>
<sequence length="41" mass="4554">MDCSHYQNAADLHIGLTDSKGDVYEFDKYGLRSGTGNSSWN</sequence>
<name>A0A7R9MWX1_9ACAR</name>
<feature type="non-terminal residue" evidence="2">
    <location>
        <position position="41"/>
    </location>
</feature>
<dbReference type="Proteomes" id="UP000728032">
    <property type="component" value="Unassembled WGS sequence"/>
</dbReference>
<dbReference type="EMBL" id="OC976281">
    <property type="protein sequence ID" value="CAD7668752.1"/>
    <property type="molecule type" value="Genomic_DNA"/>
</dbReference>
<feature type="domain" description="MKRN2 opposite strand protein-like C-terminal" evidence="1">
    <location>
        <begin position="4"/>
        <end position="40"/>
    </location>
</feature>
<evidence type="ECO:0000259" key="1">
    <source>
        <dbReference type="Pfam" id="PF16044"/>
    </source>
</evidence>
<dbReference type="EMBL" id="CAJPVJ010061456">
    <property type="protein sequence ID" value="CAG2184201.1"/>
    <property type="molecule type" value="Genomic_DNA"/>
</dbReference>
<gene>
    <name evidence="2" type="ORF">ONB1V03_LOCUS23621</name>
</gene>
<protein>
    <recommendedName>
        <fullName evidence="1">MKRN2 opposite strand protein-like C-terminal domain-containing protein</fullName>
    </recommendedName>
</protein>
<organism evidence="2">
    <name type="scientific">Oppiella nova</name>
    <dbReference type="NCBI Taxonomy" id="334625"/>
    <lineage>
        <taxon>Eukaryota</taxon>
        <taxon>Metazoa</taxon>
        <taxon>Ecdysozoa</taxon>
        <taxon>Arthropoda</taxon>
        <taxon>Chelicerata</taxon>
        <taxon>Arachnida</taxon>
        <taxon>Acari</taxon>
        <taxon>Acariformes</taxon>
        <taxon>Sarcoptiformes</taxon>
        <taxon>Oribatida</taxon>
        <taxon>Brachypylina</taxon>
        <taxon>Oppioidea</taxon>
        <taxon>Oppiidae</taxon>
        <taxon>Oppiella</taxon>
    </lineage>
</organism>
<dbReference type="Pfam" id="PF16044">
    <property type="entry name" value="DUF4796_C"/>
    <property type="match status" value="1"/>
</dbReference>